<dbReference type="InterPro" id="IPR032865">
    <property type="entry name" value="Prok-E2_A"/>
</dbReference>
<comment type="caution">
    <text evidence="7">The sequence shown here is derived from an EMBL/GenBank/DDBJ whole genome shotgun (WGS) entry which is preliminary data.</text>
</comment>
<evidence type="ECO:0000256" key="3">
    <source>
        <dbReference type="ARBA" id="ARBA00022801"/>
    </source>
</evidence>
<keyword evidence="7" id="KW-0548">Nucleotidyltransferase</keyword>
<dbReference type="InterPro" id="IPR000594">
    <property type="entry name" value="ThiF_NAD_FAD-bd"/>
</dbReference>
<dbReference type="GO" id="GO:0061503">
    <property type="term" value="F:tRNA threonylcarbamoyladenosine dehydratase"/>
    <property type="evidence" value="ECO:0007669"/>
    <property type="project" value="TreeGrafter"/>
</dbReference>
<evidence type="ECO:0000313" key="7">
    <source>
        <dbReference type="EMBL" id="MCP9599961.1"/>
    </source>
</evidence>
<dbReference type="Pfam" id="PF14464">
    <property type="entry name" value="Prok-JAB"/>
    <property type="match status" value="1"/>
</dbReference>
<feature type="domain" description="MPN" evidence="6">
    <location>
        <begin position="591"/>
        <end position="721"/>
    </location>
</feature>
<evidence type="ECO:0000259" key="6">
    <source>
        <dbReference type="PROSITE" id="PS50249"/>
    </source>
</evidence>
<evidence type="ECO:0000256" key="5">
    <source>
        <dbReference type="ARBA" id="ARBA00023049"/>
    </source>
</evidence>
<dbReference type="InterPro" id="IPR035985">
    <property type="entry name" value="Ubiquitin-activating_enz"/>
</dbReference>
<evidence type="ECO:0000313" key="8">
    <source>
        <dbReference type="Proteomes" id="UP001204486"/>
    </source>
</evidence>
<dbReference type="Gene3D" id="3.40.140.10">
    <property type="entry name" value="Cytidine Deaminase, domain 2"/>
    <property type="match status" value="1"/>
</dbReference>
<dbReference type="PANTHER" id="PTHR43267:SF1">
    <property type="entry name" value="TRNA THREONYLCARBAMOYLADENOSINE DEHYDRATASE"/>
    <property type="match status" value="1"/>
</dbReference>
<dbReference type="SUPFAM" id="SSF102712">
    <property type="entry name" value="JAB1/MPN domain"/>
    <property type="match status" value="1"/>
</dbReference>
<keyword evidence="3" id="KW-0378">Hydrolase</keyword>
<keyword evidence="1" id="KW-0645">Protease</keyword>
<dbReference type="Pfam" id="PF00899">
    <property type="entry name" value="ThiF"/>
    <property type="match status" value="1"/>
</dbReference>
<dbReference type="InterPro" id="IPR037518">
    <property type="entry name" value="MPN"/>
</dbReference>
<dbReference type="SUPFAM" id="SSF69572">
    <property type="entry name" value="Activating enzymes of the ubiquitin-like proteins"/>
    <property type="match status" value="1"/>
</dbReference>
<dbReference type="GO" id="GO:0008641">
    <property type="term" value="F:ubiquitin-like modifier activating enzyme activity"/>
    <property type="evidence" value="ECO:0007669"/>
    <property type="project" value="InterPro"/>
</dbReference>
<dbReference type="EMBL" id="JANDWN010000019">
    <property type="protein sequence ID" value="MCP9599961.1"/>
    <property type="molecule type" value="Genomic_DNA"/>
</dbReference>
<dbReference type="GO" id="GO:0016779">
    <property type="term" value="F:nucleotidyltransferase activity"/>
    <property type="evidence" value="ECO:0007669"/>
    <property type="project" value="UniProtKB-KW"/>
</dbReference>
<proteinExistence type="predicted"/>
<evidence type="ECO:0000256" key="1">
    <source>
        <dbReference type="ARBA" id="ARBA00022670"/>
    </source>
</evidence>
<keyword evidence="7" id="KW-0808">Transferase</keyword>
<keyword evidence="5" id="KW-0482">Metalloprotease</keyword>
<name>A0AAW5IRB3_9BACT</name>
<dbReference type="InterPro" id="IPR028090">
    <property type="entry name" value="JAB_dom_prok"/>
</dbReference>
<sequence>MDKFSDNYSHKIANEVVLKLKEQLHSYESYELLGNSYEIFETPNKCYAINTKVRVDAGSNSLLRTNEPIIIEFSNIEDIELSYINVYPNRKDFPYDKLPHINYAVGEMPPSLCLTRENFLDWYAEHNFDDFFKLISEWYNDAAHGNLIKFKEHDAYEPFRASKTGIILFKKPWEDTVLEKKKHAGSFVYSVKRIIDDCEAYEGTIGSQKYEGDSLGILLYRNCAIICKEWFIQKPKTWGELLHFIKENGFDFNIKNVRQTIERHHLKDIKNVFFQLAFVRPVKVLNKNTRIDYLYFCVKYIDVNTNNTEGIIQEVITYDIATKDLARYISATPNNISNKKILILGCGAIGSKLAYHLYRSGICNLTICDNDIMESHNVCRHALSNWDFRSSKALLVKEQLDSMFYHNNKTVDAITENILTWLPNQNLKEYDLIIEATASTAVFRMLTKVSTKCNVPIARFALSDAGKIGLLYLNYNRKNLLSDYHIQIALESCNNEDIRKWLQDEDKYNYDLIRVGEGCHSNSMILSDDTISTHCGIASNIIRNMFAKPAQENKIYISFANIEYIGQVFTDVIDLENYTSITCENDISWTVRIKSDILTEIRHNTKVAGRNETGGYLMGSIDLKYKMIYVTHNYTPSHLYSNETNLELPISEWKNEYLKVYTSSNKVIDYIGDWHSHPTGTLKMSDTDKYTCKEVLRDEINAKIGICIITNKKKTLAYLLH</sequence>
<dbReference type="Pfam" id="PF14457">
    <property type="entry name" value="Prok-E2_A"/>
    <property type="match status" value="1"/>
</dbReference>
<dbReference type="GO" id="GO:0046872">
    <property type="term" value="F:metal ion binding"/>
    <property type="evidence" value="ECO:0007669"/>
    <property type="project" value="UniProtKB-KW"/>
</dbReference>
<dbReference type="Proteomes" id="UP001204486">
    <property type="component" value="Unassembled WGS sequence"/>
</dbReference>
<protein>
    <submittedName>
        <fullName evidence="7">ThiF family adenylyltransferase</fullName>
    </submittedName>
</protein>
<dbReference type="GO" id="GO:0008237">
    <property type="term" value="F:metallopeptidase activity"/>
    <property type="evidence" value="ECO:0007669"/>
    <property type="project" value="UniProtKB-KW"/>
</dbReference>
<dbReference type="GO" id="GO:0061504">
    <property type="term" value="P:cyclic threonylcarbamoyladenosine biosynthetic process"/>
    <property type="evidence" value="ECO:0007669"/>
    <property type="project" value="TreeGrafter"/>
</dbReference>
<dbReference type="InterPro" id="IPR045886">
    <property type="entry name" value="ThiF/MoeB/HesA"/>
</dbReference>
<organism evidence="7 8">
    <name type="scientific">Segatella copri</name>
    <dbReference type="NCBI Taxonomy" id="165179"/>
    <lineage>
        <taxon>Bacteria</taxon>
        <taxon>Pseudomonadati</taxon>
        <taxon>Bacteroidota</taxon>
        <taxon>Bacteroidia</taxon>
        <taxon>Bacteroidales</taxon>
        <taxon>Prevotellaceae</taxon>
        <taxon>Segatella</taxon>
    </lineage>
</organism>
<dbReference type="PANTHER" id="PTHR43267">
    <property type="entry name" value="TRNA THREONYLCARBAMOYLADENOSINE DEHYDRATASE"/>
    <property type="match status" value="1"/>
</dbReference>
<dbReference type="AlphaFoldDB" id="A0AAW5IRB3"/>
<evidence type="ECO:0000256" key="2">
    <source>
        <dbReference type="ARBA" id="ARBA00022723"/>
    </source>
</evidence>
<gene>
    <name evidence="7" type="ORF">NNC55_08345</name>
</gene>
<keyword evidence="2" id="KW-0479">Metal-binding</keyword>
<keyword evidence="4" id="KW-0862">Zinc</keyword>
<dbReference type="Gene3D" id="3.40.50.720">
    <property type="entry name" value="NAD(P)-binding Rossmann-like Domain"/>
    <property type="match status" value="1"/>
</dbReference>
<accession>A0AAW5IRB3</accession>
<dbReference type="GO" id="GO:0006508">
    <property type="term" value="P:proteolysis"/>
    <property type="evidence" value="ECO:0007669"/>
    <property type="project" value="UniProtKB-KW"/>
</dbReference>
<dbReference type="RefSeq" id="WP_254974056.1">
    <property type="nucleotide sequence ID" value="NZ_JANDWK010000017.1"/>
</dbReference>
<dbReference type="PROSITE" id="PS50249">
    <property type="entry name" value="MPN"/>
    <property type="match status" value="1"/>
</dbReference>
<evidence type="ECO:0000256" key="4">
    <source>
        <dbReference type="ARBA" id="ARBA00022833"/>
    </source>
</evidence>
<reference evidence="7" key="1">
    <citation type="submission" date="2022-07" db="EMBL/GenBank/DDBJ databases">
        <title>Prevotella copri.</title>
        <authorList>
            <person name="Yang C."/>
        </authorList>
    </citation>
    <scope>NUCLEOTIDE SEQUENCE</scope>
    <source>
        <strain evidence="7">HF1476</strain>
    </source>
</reference>